<dbReference type="EMBL" id="CP022521">
    <property type="protein sequence ID" value="ASO20158.1"/>
    <property type="molecule type" value="Genomic_DNA"/>
</dbReference>
<proteinExistence type="predicted"/>
<evidence type="ECO:0000313" key="1">
    <source>
        <dbReference type="EMBL" id="ASO20158.1"/>
    </source>
</evidence>
<name>A0A221W2Z4_9PSEU</name>
<organism evidence="1 2">
    <name type="scientific">Actinoalloteichus hoggarensis</name>
    <dbReference type="NCBI Taxonomy" id="1470176"/>
    <lineage>
        <taxon>Bacteria</taxon>
        <taxon>Bacillati</taxon>
        <taxon>Actinomycetota</taxon>
        <taxon>Actinomycetes</taxon>
        <taxon>Pseudonocardiales</taxon>
        <taxon>Pseudonocardiaceae</taxon>
        <taxon>Actinoalloteichus</taxon>
    </lineage>
</organism>
<dbReference type="Proteomes" id="UP000204221">
    <property type="component" value="Chromosome"/>
</dbReference>
<reference evidence="1 2" key="1">
    <citation type="submission" date="2017-07" db="EMBL/GenBank/DDBJ databases">
        <title>Complete genome sequence of Actinoalloteichus hoggarensis DSM 45943, type strain of Actinoalloteichus hoggarensis.</title>
        <authorList>
            <person name="Ruckert C."/>
            <person name="Nouioui I."/>
            <person name="Willmese J."/>
            <person name="van Wezel G."/>
            <person name="Klenk H.-P."/>
            <person name="Kalinowski J."/>
            <person name="Zotchev S.B."/>
        </authorList>
    </citation>
    <scope>NUCLEOTIDE SEQUENCE [LARGE SCALE GENOMIC DNA]</scope>
    <source>
        <strain evidence="1 2">DSM 45943</strain>
    </source>
</reference>
<dbReference type="AlphaFoldDB" id="A0A221W2Z4"/>
<accession>A0A221W2Z4</accession>
<dbReference type="KEGG" id="ahg:AHOG_12575"/>
<keyword evidence="2" id="KW-1185">Reference proteome</keyword>
<dbReference type="RefSeq" id="WP_093941536.1">
    <property type="nucleotide sequence ID" value="NZ_CP022521.1"/>
</dbReference>
<gene>
    <name evidence="1" type="ORF">AHOG_12575</name>
</gene>
<evidence type="ECO:0000313" key="2">
    <source>
        <dbReference type="Proteomes" id="UP000204221"/>
    </source>
</evidence>
<sequence>MGGILRESGGRVAGEATLEELLGIAANAVVPTPRPRRPGPRESRRPRSAVPPDSPAERILGITRGGQVAARTA</sequence>
<protein>
    <submittedName>
        <fullName evidence="1">Uncharacterized protein</fullName>
    </submittedName>
</protein>